<sequence>MVTHHSWPNRAVPVFDVRTRRLSLGPPPRACSGQRYPSYLPLGDKLVSVDVGSTGLLHPPPPKGSGVEWTWHKLPRPPFRCIAVTSYAAHPDGRTVFFSVESRDSAASTFALDTESEVWTRLGDWRLPFFRQAHFDPELDAWVGLAGGRDTFGYLCSSDVPPSSSTGKARQQPPVWKLGKEKMFCQDPAEQQCGATLAYMGSRSKFCLVQHFSAIDEEYKDIEVDDEEDRPRRHLLRLTSFSLKYDKHGDLQASTQRQVQCYELPHVVTPFPNDIRAFWM</sequence>
<dbReference type="Proteomes" id="UP001231189">
    <property type="component" value="Unassembled WGS sequence"/>
</dbReference>
<evidence type="ECO:0000313" key="1">
    <source>
        <dbReference type="EMBL" id="KAK1644763.1"/>
    </source>
</evidence>
<keyword evidence="2" id="KW-1185">Reference proteome</keyword>
<dbReference type="PANTHER" id="PTHR33085">
    <property type="entry name" value="OS12G0113100 PROTEIN-RELATED"/>
    <property type="match status" value="1"/>
</dbReference>
<proteinExistence type="predicted"/>
<organism evidence="1 2">
    <name type="scientific">Lolium multiflorum</name>
    <name type="common">Italian ryegrass</name>
    <name type="synonym">Lolium perenne subsp. multiflorum</name>
    <dbReference type="NCBI Taxonomy" id="4521"/>
    <lineage>
        <taxon>Eukaryota</taxon>
        <taxon>Viridiplantae</taxon>
        <taxon>Streptophyta</taxon>
        <taxon>Embryophyta</taxon>
        <taxon>Tracheophyta</taxon>
        <taxon>Spermatophyta</taxon>
        <taxon>Magnoliopsida</taxon>
        <taxon>Liliopsida</taxon>
        <taxon>Poales</taxon>
        <taxon>Poaceae</taxon>
        <taxon>BOP clade</taxon>
        <taxon>Pooideae</taxon>
        <taxon>Poodae</taxon>
        <taxon>Poeae</taxon>
        <taxon>Poeae Chloroplast Group 2 (Poeae type)</taxon>
        <taxon>Loliodinae</taxon>
        <taxon>Loliinae</taxon>
        <taxon>Lolium</taxon>
    </lineage>
</organism>
<name>A0AAD8W695_LOLMU</name>
<evidence type="ECO:0000313" key="2">
    <source>
        <dbReference type="Proteomes" id="UP001231189"/>
    </source>
</evidence>
<dbReference type="InterPro" id="IPR012871">
    <property type="entry name" value="DUF1668_ORYSA"/>
</dbReference>
<dbReference type="PANTHER" id="PTHR33085:SF82">
    <property type="entry name" value="DUF1618 DOMAIN-CONTAINING PROTEIN"/>
    <property type="match status" value="1"/>
</dbReference>
<dbReference type="SMR" id="A0AAD8W695"/>
<protein>
    <submittedName>
        <fullName evidence="1">Uncharacterized protein</fullName>
    </submittedName>
</protein>
<comment type="caution">
    <text evidence="1">The sequence shown here is derived from an EMBL/GenBank/DDBJ whole genome shotgun (WGS) entry which is preliminary data.</text>
</comment>
<dbReference type="AlphaFoldDB" id="A0AAD8W695"/>
<reference evidence="1" key="1">
    <citation type="submission" date="2023-07" db="EMBL/GenBank/DDBJ databases">
        <title>A chromosome-level genome assembly of Lolium multiflorum.</title>
        <authorList>
            <person name="Chen Y."/>
            <person name="Copetti D."/>
            <person name="Kolliker R."/>
            <person name="Studer B."/>
        </authorList>
    </citation>
    <scope>NUCLEOTIDE SEQUENCE</scope>
    <source>
        <strain evidence="1">02402/16</strain>
        <tissue evidence="1">Leaf</tissue>
    </source>
</reference>
<dbReference type="Pfam" id="PF07893">
    <property type="entry name" value="DUF1668"/>
    <property type="match status" value="1"/>
</dbReference>
<dbReference type="EMBL" id="JAUUTY010000004">
    <property type="protein sequence ID" value="KAK1644763.1"/>
    <property type="molecule type" value="Genomic_DNA"/>
</dbReference>
<gene>
    <name evidence="1" type="ORF">QYE76_062568</name>
</gene>
<accession>A0AAD8W695</accession>